<dbReference type="PANTHER" id="PTHR30026">
    <property type="entry name" value="OUTER MEMBRANE PROTEIN TOLC"/>
    <property type="match status" value="1"/>
</dbReference>
<dbReference type="GO" id="GO:0009279">
    <property type="term" value="C:cell outer membrane"/>
    <property type="evidence" value="ECO:0007669"/>
    <property type="project" value="UniProtKB-SubCell"/>
</dbReference>
<evidence type="ECO:0000256" key="6">
    <source>
        <dbReference type="ARBA" id="ARBA00023136"/>
    </source>
</evidence>
<keyword evidence="8" id="KW-0175">Coiled coil</keyword>
<keyword evidence="3" id="KW-0813">Transport</keyword>
<gene>
    <name evidence="11" type="ORF">DMX08_06910</name>
</gene>
<dbReference type="GO" id="GO:0015562">
    <property type="term" value="F:efflux transmembrane transporter activity"/>
    <property type="evidence" value="ECO:0007669"/>
    <property type="project" value="InterPro"/>
</dbReference>
<dbReference type="EMBL" id="QJRN01000003">
    <property type="protein sequence ID" value="PYC41478.1"/>
    <property type="molecule type" value="Genomic_DNA"/>
</dbReference>
<dbReference type="Gene3D" id="1.20.1600.10">
    <property type="entry name" value="Outer membrane efflux proteins (OEP)"/>
    <property type="match status" value="1"/>
</dbReference>
<keyword evidence="5" id="KW-0812">Transmembrane</keyword>
<dbReference type="GO" id="GO:0015288">
    <property type="term" value="F:porin activity"/>
    <property type="evidence" value="ECO:0007669"/>
    <property type="project" value="TreeGrafter"/>
</dbReference>
<comment type="subcellular location">
    <subcellularLocation>
        <location evidence="1">Cell outer membrane</location>
    </subcellularLocation>
</comment>
<accession>A0A9Q6IHE7</accession>
<organism evidence="11 12">
    <name type="scientific">Pseudomonas protegens</name>
    <dbReference type="NCBI Taxonomy" id="380021"/>
    <lineage>
        <taxon>Bacteria</taxon>
        <taxon>Pseudomonadati</taxon>
        <taxon>Pseudomonadota</taxon>
        <taxon>Gammaproteobacteria</taxon>
        <taxon>Pseudomonadales</taxon>
        <taxon>Pseudomonadaceae</taxon>
        <taxon>Pseudomonas</taxon>
    </lineage>
</organism>
<sequence length="505" mass="55942">MSKPMNSRQRALAGWLLVVPLLAAPLAQAVPLPQQDLPQDSAQHSPPQVPPPMPQQRPQALPSDLWRVYLDARQNNSELAAAQADQAARAEAVPQARAGLLPTLSASADLNATRTSLQQPRQDTRRGGSSYQAVLNQPIFRADRWFTLKAAQAEDQQAQLELAAAEQKLMFDSAQAYFGLLKAQDALAAAKAEEAALKRQQQLAERGLQLGLSDRTDVLQAQAGHDTARANRIVAQKQTDDAFQALDTLTHQQYQAIQGLRHDMPVLLPEPNDARRWVDTAVRQNLTLQASQFALEATQQTLSARKAGHAPTLDAVLRYQIGDNDSLGYGNSDIRGNGYGGNVEQRTVGLQLNIPLFSGGQTRSQVREAHQRMNQRESLNDGLRRQVVEQTRNLHRGLNSGVDQVQARRQSIISNQGAVLASQMGFQVGTRNIVDVLEAQRQLYNAVRQYNNSRYDYILDTLRLKQAVGTLSPQDLKALCDYLKADYDPDLDFLPPEFPRRLAKR</sequence>
<dbReference type="PANTHER" id="PTHR30026:SF20">
    <property type="entry name" value="OUTER MEMBRANE PROTEIN TOLC"/>
    <property type="match status" value="1"/>
</dbReference>
<evidence type="ECO:0000256" key="7">
    <source>
        <dbReference type="ARBA" id="ARBA00023237"/>
    </source>
</evidence>
<keyword evidence="6" id="KW-0472">Membrane</keyword>
<feature type="signal peptide" evidence="10">
    <location>
        <begin position="1"/>
        <end position="29"/>
    </location>
</feature>
<feature type="region of interest" description="Disordered" evidence="9">
    <location>
        <begin position="111"/>
        <end position="130"/>
    </location>
</feature>
<evidence type="ECO:0000256" key="10">
    <source>
        <dbReference type="SAM" id="SignalP"/>
    </source>
</evidence>
<dbReference type="Proteomes" id="UP000248188">
    <property type="component" value="Unassembled WGS sequence"/>
</dbReference>
<keyword evidence="10" id="KW-0732">Signal</keyword>
<comment type="similarity">
    <text evidence="2">Belongs to the outer membrane factor (OMF) (TC 1.B.17) family.</text>
</comment>
<keyword evidence="7" id="KW-0998">Cell outer membrane</keyword>
<feature type="coiled-coil region" evidence="8">
    <location>
        <begin position="148"/>
        <end position="200"/>
    </location>
</feature>
<evidence type="ECO:0000256" key="8">
    <source>
        <dbReference type="SAM" id="Coils"/>
    </source>
</evidence>
<dbReference type="Pfam" id="PF02321">
    <property type="entry name" value="OEP"/>
    <property type="match status" value="2"/>
</dbReference>
<feature type="chain" id="PRO_5040258496" evidence="10">
    <location>
        <begin position="30"/>
        <end position="505"/>
    </location>
</feature>
<evidence type="ECO:0000256" key="2">
    <source>
        <dbReference type="ARBA" id="ARBA00007613"/>
    </source>
</evidence>
<dbReference type="GO" id="GO:1990281">
    <property type="term" value="C:efflux pump complex"/>
    <property type="evidence" value="ECO:0007669"/>
    <property type="project" value="TreeGrafter"/>
</dbReference>
<evidence type="ECO:0000313" key="11">
    <source>
        <dbReference type="EMBL" id="PYC41478.1"/>
    </source>
</evidence>
<dbReference type="RefSeq" id="WP_110651697.1">
    <property type="nucleotide sequence ID" value="NZ_QJRN01000003.1"/>
</dbReference>
<keyword evidence="4" id="KW-1134">Transmembrane beta strand</keyword>
<dbReference type="AlphaFoldDB" id="A0A9Q6IHE7"/>
<name>A0A9Q6IHE7_9PSED</name>
<dbReference type="InterPro" id="IPR051906">
    <property type="entry name" value="TolC-like"/>
</dbReference>
<evidence type="ECO:0000313" key="12">
    <source>
        <dbReference type="Proteomes" id="UP000248188"/>
    </source>
</evidence>
<proteinExistence type="inferred from homology"/>
<dbReference type="NCBIfam" id="TIGR01844">
    <property type="entry name" value="type_I_sec_TolC"/>
    <property type="match status" value="1"/>
</dbReference>
<protein>
    <submittedName>
        <fullName evidence="11">Channel protein TolC</fullName>
    </submittedName>
</protein>
<dbReference type="InterPro" id="IPR003423">
    <property type="entry name" value="OMP_efflux"/>
</dbReference>
<evidence type="ECO:0000256" key="5">
    <source>
        <dbReference type="ARBA" id="ARBA00022692"/>
    </source>
</evidence>
<evidence type="ECO:0000256" key="1">
    <source>
        <dbReference type="ARBA" id="ARBA00004442"/>
    </source>
</evidence>
<evidence type="ECO:0000256" key="4">
    <source>
        <dbReference type="ARBA" id="ARBA00022452"/>
    </source>
</evidence>
<dbReference type="SUPFAM" id="SSF56954">
    <property type="entry name" value="Outer membrane efflux proteins (OEP)"/>
    <property type="match status" value="1"/>
</dbReference>
<evidence type="ECO:0000256" key="3">
    <source>
        <dbReference type="ARBA" id="ARBA00022448"/>
    </source>
</evidence>
<dbReference type="InterPro" id="IPR010130">
    <property type="entry name" value="T1SS_OMP_TolC"/>
</dbReference>
<evidence type="ECO:0000256" key="9">
    <source>
        <dbReference type="SAM" id="MobiDB-lite"/>
    </source>
</evidence>
<comment type="caution">
    <text evidence="11">The sequence shown here is derived from an EMBL/GenBank/DDBJ whole genome shotgun (WGS) entry which is preliminary data.</text>
</comment>
<feature type="region of interest" description="Disordered" evidence="9">
    <location>
        <begin position="36"/>
        <end position="59"/>
    </location>
</feature>
<feature type="compositionally biased region" description="Low complexity" evidence="9">
    <location>
        <begin position="36"/>
        <end position="46"/>
    </location>
</feature>
<reference evidence="11 12" key="1">
    <citation type="submission" date="2018-06" db="EMBL/GenBank/DDBJ databases">
        <title>Pseudomonas diversity within urban Lake Michigan freshwaters.</title>
        <authorList>
            <person name="Batrich M."/>
            <person name="Hatzopoulos T."/>
            <person name="Putonti C."/>
        </authorList>
    </citation>
    <scope>NUCLEOTIDE SEQUENCE [LARGE SCALE GENOMIC DNA]</scope>
    <source>
        <strain evidence="11 12">MB-090624</strain>
    </source>
</reference>